<evidence type="ECO:0000313" key="1">
    <source>
        <dbReference type="EMBL" id="MDX8443447.1"/>
    </source>
</evidence>
<dbReference type="EMBL" id="JAVIIS010000064">
    <property type="protein sequence ID" value="MDX8443447.1"/>
    <property type="molecule type" value="Genomic_DNA"/>
</dbReference>
<organism evidence="1 2">
    <name type="scientific">Mesorhizobium australafricanum</name>
    <dbReference type="NCBI Taxonomy" id="3072311"/>
    <lineage>
        <taxon>Bacteria</taxon>
        <taxon>Pseudomonadati</taxon>
        <taxon>Pseudomonadota</taxon>
        <taxon>Alphaproteobacteria</taxon>
        <taxon>Hyphomicrobiales</taxon>
        <taxon>Phyllobacteriaceae</taxon>
        <taxon>Mesorhizobium</taxon>
    </lineage>
</organism>
<sequence>MAQHKTTFGGVDIPRCLAAAMIAVNLLAVAEAEPRIRLLLDHTLFRYRLKAAESGSPFRGNGEPLIRLLQPSVWNCLHSA</sequence>
<comment type="caution">
    <text evidence="1">The sequence shown here is derived from an EMBL/GenBank/DDBJ whole genome shotgun (WGS) entry which is preliminary data.</text>
</comment>
<reference evidence="1 2" key="1">
    <citation type="submission" date="2023-08" db="EMBL/GenBank/DDBJ databases">
        <title>Implementing the SeqCode for naming new Mesorhizobium species isolated from Vachellia karroo root nodules.</title>
        <authorList>
            <person name="Van Lill M."/>
        </authorList>
    </citation>
    <scope>NUCLEOTIDE SEQUENCE [LARGE SCALE GENOMIC DNA]</scope>
    <source>
        <strain evidence="1 2">VK3E</strain>
    </source>
</reference>
<keyword evidence="2" id="KW-1185">Reference proteome</keyword>
<dbReference type="Proteomes" id="UP001272097">
    <property type="component" value="Unassembled WGS sequence"/>
</dbReference>
<name>A0ABU4X531_9HYPH</name>
<evidence type="ECO:0008006" key="3">
    <source>
        <dbReference type="Google" id="ProtNLM"/>
    </source>
</evidence>
<proteinExistence type="predicted"/>
<gene>
    <name evidence="1" type="ORF">RFM51_28155</name>
</gene>
<protein>
    <recommendedName>
        <fullName evidence="3">Transposase</fullName>
    </recommendedName>
</protein>
<dbReference type="RefSeq" id="WP_320217434.1">
    <property type="nucleotide sequence ID" value="NZ_JAVIIS010000064.1"/>
</dbReference>
<accession>A0ABU4X531</accession>
<evidence type="ECO:0000313" key="2">
    <source>
        <dbReference type="Proteomes" id="UP001272097"/>
    </source>
</evidence>